<dbReference type="Pfam" id="PF02622">
    <property type="entry name" value="DUF179"/>
    <property type="match status" value="1"/>
</dbReference>
<dbReference type="PANTHER" id="PTHR30327">
    <property type="entry name" value="UNCHARACTERIZED PROTEIN YQGE"/>
    <property type="match status" value="1"/>
</dbReference>
<evidence type="ECO:0000256" key="2">
    <source>
        <dbReference type="HAMAP-Rule" id="MF_00758"/>
    </source>
</evidence>
<dbReference type="InterPro" id="IPR003774">
    <property type="entry name" value="AlgH-like"/>
</dbReference>
<sequence>MASFLEDDDPNGEDDGEFLTGRLLVAMPGIDDPRFERTVLYLCAHDEEQAMGVAVNRPVEGLTVFELLERLGVKSDIQAPGDLVLLGGPIERERGFVLHTDDFNSPDSTLPVADGVGLTATRDVLDAMASALKRPRKAVLALGYAGWGPGQLEQELRDNIWLICDADEGLLFDEDHEHKWTRALAKLGITADHLSATAGRA</sequence>
<dbReference type="Gene3D" id="3.40.1740.10">
    <property type="entry name" value="VC0467-like"/>
    <property type="match status" value="1"/>
</dbReference>
<reference evidence="3 4" key="1">
    <citation type="submission" date="2022-04" db="EMBL/GenBank/DDBJ databases">
        <title>Genome sequence of soybean root-associated Caulobacter segnis RL271.</title>
        <authorList>
            <person name="Longley R."/>
            <person name="Bonito G."/>
            <person name="Trigodet F."/>
            <person name="Crosson S."/>
            <person name="Fiebig A."/>
        </authorList>
    </citation>
    <scope>NUCLEOTIDE SEQUENCE [LARGE SCALE GENOMIC DNA]</scope>
    <source>
        <strain evidence="3 4">RL271</strain>
    </source>
</reference>
<dbReference type="EMBL" id="CP096040">
    <property type="protein sequence ID" value="USQ96400.1"/>
    <property type="molecule type" value="Genomic_DNA"/>
</dbReference>
<gene>
    <name evidence="3" type="ORF">MZV50_02020</name>
</gene>
<keyword evidence="4" id="KW-1185">Reference proteome</keyword>
<name>A0ABY4ZV82_9CAUL</name>
<dbReference type="Proteomes" id="UP001057520">
    <property type="component" value="Chromosome"/>
</dbReference>
<organism evidence="3 4">
    <name type="scientific">Caulobacter segnis</name>
    <dbReference type="NCBI Taxonomy" id="88688"/>
    <lineage>
        <taxon>Bacteria</taxon>
        <taxon>Pseudomonadati</taxon>
        <taxon>Pseudomonadota</taxon>
        <taxon>Alphaproteobacteria</taxon>
        <taxon>Caulobacterales</taxon>
        <taxon>Caulobacteraceae</taxon>
        <taxon>Caulobacter</taxon>
    </lineage>
</organism>
<dbReference type="PANTHER" id="PTHR30327:SF1">
    <property type="entry name" value="UPF0301 PROTEIN YQGE"/>
    <property type="match status" value="1"/>
</dbReference>
<evidence type="ECO:0000313" key="4">
    <source>
        <dbReference type="Proteomes" id="UP001057520"/>
    </source>
</evidence>
<protein>
    <recommendedName>
        <fullName evidence="2">UPF0301 protein MZV50_02020</fullName>
    </recommendedName>
</protein>
<dbReference type="SUPFAM" id="SSF143456">
    <property type="entry name" value="VC0467-like"/>
    <property type="match status" value="1"/>
</dbReference>
<accession>A0ABY4ZV82</accession>
<dbReference type="HAMAP" id="MF_00758">
    <property type="entry name" value="UPF0301"/>
    <property type="match status" value="1"/>
</dbReference>
<proteinExistence type="inferred from homology"/>
<comment type="similarity">
    <text evidence="1 2">Belongs to the UPF0301 (AlgH) family.</text>
</comment>
<evidence type="ECO:0000256" key="1">
    <source>
        <dbReference type="ARBA" id="ARBA00009600"/>
    </source>
</evidence>
<evidence type="ECO:0000313" key="3">
    <source>
        <dbReference type="EMBL" id="USQ96400.1"/>
    </source>
</evidence>
<dbReference type="NCBIfam" id="NF001268">
    <property type="entry name" value="PRK00228.1-4"/>
    <property type="match status" value="1"/>
</dbReference>